<dbReference type="InterPro" id="IPR012944">
    <property type="entry name" value="SusD_RagB_dom"/>
</dbReference>
<proteinExistence type="inferred from homology"/>
<evidence type="ECO:0000313" key="9">
    <source>
        <dbReference type="EMBL" id="TDQ80216.1"/>
    </source>
</evidence>
<dbReference type="InterPro" id="IPR011990">
    <property type="entry name" value="TPR-like_helical_dom_sf"/>
</dbReference>
<feature type="chain" id="PRO_5020684956" evidence="6">
    <location>
        <begin position="23"/>
        <end position="485"/>
    </location>
</feature>
<keyword evidence="4" id="KW-0472">Membrane</keyword>
<dbReference type="RefSeq" id="WP_133583955.1">
    <property type="nucleotide sequence ID" value="NZ_SNYV01000011.1"/>
</dbReference>
<accession>A0A4R6WTT6</accession>
<dbReference type="GO" id="GO:0009279">
    <property type="term" value="C:cell outer membrane"/>
    <property type="evidence" value="ECO:0007669"/>
    <property type="project" value="UniProtKB-SubCell"/>
</dbReference>
<evidence type="ECO:0000259" key="7">
    <source>
        <dbReference type="Pfam" id="PF07980"/>
    </source>
</evidence>
<dbReference type="Pfam" id="PF07980">
    <property type="entry name" value="SusD_RagB"/>
    <property type="match status" value="1"/>
</dbReference>
<gene>
    <name evidence="9" type="ORF">CLV99_1673</name>
</gene>
<evidence type="ECO:0000256" key="2">
    <source>
        <dbReference type="ARBA" id="ARBA00006275"/>
    </source>
</evidence>
<dbReference type="Pfam" id="PF14322">
    <property type="entry name" value="SusD-like_3"/>
    <property type="match status" value="1"/>
</dbReference>
<dbReference type="AlphaFoldDB" id="A0A4R6WTT6"/>
<dbReference type="Proteomes" id="UP000295292">
    <property type="component" value="Unassembled WGS sequence"/>
</dbReference>
<feature type="domain" description="SusD-like N-terminal" evidence="8">
    <location>
        <begin position="97"/>
        <end position="234"/>
    </location>
</feature>
<comment type="caution">
    <text evidence="9">The sequence shown here is derived from an EMBL/GenBank/DDBJ whole genome shotgun (WGS) entry which is preliminary data.</text>
</comment>
<dbReference type="EMBL" id="SNYV01000011">
    <property type="protein sequence ID" value="TDQ80216.1"/>
    <property type="molecule type" value="Genomic_DNA"/>
</dbReference>
<evidence type="ECO:0000313" key="10">
    <source>
        <dbReference type="Proteomes" id="UP000295292"/>
    </source>
</evidence>
<evidence type="ECO:0000256" key="5">
    <source>
        <dbReference type="ARBA" id="ARBA00023237"/>
    </source>
</evidence>
<organism evidence="9 10">
    <name type="scientific">Sphingobacterium yanglingense</name>
    <dbReference type="NCBI Taxonomy" id="1437280"/>
    <lineage>
        <taxon>Bacteria</taxon>
        <taxon>Pseudomonadati</taxon>
        <taxon>Bacteroidota</taxon>
        <taxon>Sphingobacteriia</taxon>
        <taxon>Sphingobacteriales</taxon>
        <taxon>Sphingobacteriaceae</taxon>
        <taxon>Sphingobacterium</taxon>
    </lineage>
</organism>
<dbReference type="InterPro" id="IPR033985">
    <property type="entry name" value="SusD-like_N"/>
</dbReference>
<dbReference type="OrthoDB" id="993981at2"/>
<keyword evidence="3 6" id="KW-0732">Signal</keyword>
<evidence type="ECO:0000256" key="1">
    <source>
        <dbReference type="ARBA" id="ARBA00004442"/>
    </source>
</evidence>
<evidence type="ECO:0000256" key="4">
    <source>
        <dbReference type="ARBA" id="ARBA00023136"/>
    </source>
</evidence>
<evidence type="ECO:0000256" key="6">
    <source>
        <dbReference type="SAM" id="SignalP"/>
    </source>
</evidence>
<name>A0A4R6WTT6_9SPHI</name>
<dbReference type="Gene3D" id="1.25.40.390">
    <property type="match status" value="1"/>
</dbReference>
<keyword evidence="10" id="KW-1185">Reference proteome</keyword>
<evidence type="ECO:0000259" key="8">
    <source>
        <dbReference type="Pfam" id="PF14322"/>
    </source>
</evidence>
<reference evidence="9 10" key="1">
    <citation type="submission" date="2019-03" db="EMBL/GenBank/DDBJ databases">
        <title>Genomic Encyclopedia of Archaeal and Bacterial Type Strains, Phase II (KMG-II): from individual species to whole genera.</title>
        <authorList>
            <person name="Goeker M."/>
        </authorList>
    </citation>
    <scope>NUCLEOTIDE SEQUENCE [LARGE SCALE GENOMIC DNA]</scope>
    <source>
        <strain evidence="9 10">DSM 28353</strain>
    </source>
</reference>
<dbReference type="SUPFAM" id="SSF48452">
    <property type="entry name" value="TPR-like"/>
    <property type="match status" value="1"/>
</dbReference>
<comment type="subcellular location">
    <subcellularLocation>
        <location evidence="1">Cell outer membrane</location>
    </subcellularLocation>
</comment>
<feature type="domain" description="RagB/SusD" evidence="7">
    <location>
        <begin position="347"/>
        <end position="485"/>
    </location>
</feature>
<evidence type="ECO:0000256" key="3">
    <source>
        <dbReference type="ARBA" id="ARBA00022729"/>
    </source>
</evidence>
<sequence>MKNKKYILFILGISLFSSCSFLDTESFAALVGEPQDKVEQASAYKTAADAQREAAGLYENFRNNTFQFDLFGYNDIQSDNCYHGGDGVPGEEMDAVKLNPDNDKVKILWNEYFKMVGDANIVIDNTELMDAKSIDPQTRNKIVAEGKFIRAYAYLDLVRIYGDVPLLLKMIPAMSSENLEQIRPLLYPVRAPKEEVYDQIVKDLNEAIPHLASTSKGSSSATKGAAYLLLAKAYASRGTKSNRDYNQVVAYCNKVISEGYQLVNEFDDLWKPEIKFTSESIFEVNYENERPNWAYWVLFSEADGQITWRRYCTPTHELIAKYTANDKRFESSIVYKSVDYDTHYPKGKYPISNKIRNKVSNIKLLRLADVLLLKAEALVELNNISEAMSIVNVIRKRAGLLDITGLPAQGTAREIVELERQLELYMEGHRWFDLLRNERVIPVMTNHKYKDGKLLVPVLEEFRLVWPVPQNEKDSNPNLVQNTGY</sequence>
<protein>
    <submittedName>
        <fullName evidence="9">Putative outer membrane starch-binding protein</fullName>
    </submittedName>
</protein>
<feature type="signal peptide" evidence="6">
    <location>
        <begin position="1"/>
        <end position="22"/>
    </location>
</feature>
<dbReference type="CDD" id="cd08977">
    <property type="entry name" value="SusD"/>
    <property type="match status" value="1"/>
</dbReference>
<dbReference type="PROSITE" id="PS51257">
    <property type="entry name" value="PROKAR_LIPOPROTEIN"/>
    <property type="match status" value="1"/>
</dbReference>
<comment type="similarity">
    <text evidence="2">Belongs to the SusD family.</text>
</comment>
<keyword evidence="5" id="KW-0998">Cell outer membrane</keyword>